<dbReference type="InterPro" id="IPR051265">
    <property type="entry name" value="HIBADH-related_NP60_sf"/>
</dbReference>
<comment type="similarity">
    <text evidence="1">Belongs to the HIBADH-related family. NP60 subfamily.</text>
</comment>
<dbReference type="PROSITE" id="PS00895">
    <property type="entry name" value="3_HYDROXYISOBUT_DH"/>
    <property type="match status" value="1"/>
</dbReference>
<sequence length="334" mass="36242">MEAPRQLQFGFVGLGNMGSQMAHNLSLYARKQQFPRIMLWNRTRSKIEHMEKESHCDVSDSLAELAGRCHVVHTCLANDAVALDIYRQLCSNAKKGTIFADHSTLYPDTSDELQALSKEHSMHFLSCPVFGPPAAAKSAQLLVTLSGDSEGRDLVKSYIVPTLGKSALDCGEATRKAALLKILGNNCILGTIELLSESFTLAEKTGFEVDLFYEFIQQWFPAAAWVNYGKKIRDGTFSGATGFTIPGGMKDAAFIRRLGAETSTPTPIIDQAWNHLTTAKALGGESLDWSACAAGMRVTAGLPAFKGEDFSLSVKVNGAEKLGKQNGEHVNNGH</sequence>
<dbReference type="InterPro" id="IPR013328">
    <property type="entry name" value="6PGD_dom2"/>
</dbReference>
<feature type="active site" evidence="3">
    <location>
        <position position="181"/>
    </location>
</feature>
<evidence type="ECO:0000313" key="5">
    <source>
        <dbReference type="EMBL" id="KAF2110192.1"/>
    </source>
</evidence>
<name>A0A6A5YSS3_9PLEO</name>
<dbReference type="PIRSF" id="PIRSF000103">
    <property type="entry name" value="HIBADH"/>
    <property type="match status" value="1"/>
</dbReference>
<evidence type="ECO:0000256" key="1">
    <source>
        <dbReference type="ARBA" id="ARBA00007598"/>
    </source>
</evidence>
<evidence type="ECO:0000313" key="6">
    <source>
        <dbReference type="Proteomes" id="UP000799770"/>
    </source>
</evidence>
<evidence type="ECO:0000256" key="2">
    <source>
        <dbReference type="ARBA" id="ARBA00023002"/>
    </source>
</evidence>
<dbReference type="InterPro" id="IPR006115">
    <property type="entry name" value="6PGDH_NADP-bd"/>
</dbReference>
<accession>A0A6A5YSS3</accession>
<dbReference type="OrthoDB" id="435038at2759"/>
<dbReference type="GO" id="GO:0016491">
    <property type="term" value="F:oxidoreductase activity"/>
    <property type="evidence" value="ECO:0007669"/>
    <property type="project" value="UniProtKB-KW"/>
</dbReference>
<dbReference type="InterPro" id="IPR002204">
    <property type="entry name" value="3-OH-isobutyrate_DH-rel_CS"/>
</dbReference>
<keyword evidence="2" id="KW-0560">Oxidoreductase</keyword>
<proteinExistence type="inferred from homology"/>
<dbReference type="AlphaFoldDB" id="A0A6A5YSS3"/>
<dbReference type="InterPro" id="IPR015815">
    <property type="entry name" value="HIBADH-related"/>
</dbReference>
<dbReference type="SUPFAM" id="SSF48179">
    <property type="entry name" value="6-phosphogluconate dehydrogenase C-terminal domain-like"/>
    <property type="match status" value="1"/>
</dbReference>
<dbReference type="Gene3D" id="1.10.1040.10">
    <property type="entry name" value="N-(1-d-carboxylethyl)-l-norvaline Dehydrogenase, domain 2"/>
    <property type="match status" value="1"/>
</dbReference>
<keyword evidence="6" id="KW-1185">Reference proteome</keyword>
<evidence type="ECO:0000256" key="3">
    <source>
        <dbReference type="PIRSR" id="PIRSR000103-1"/>
    </source>
</evidence>
<dbReference type="Gene3D" id="3.40.50.720">
    <property type="entry name" value="NAD(P)-binding Rossmann-like Domain"/>
    <property type="match status" value="1"/>
</dbReference>
<dbReference type="GO" id="GO:0050661">
    <property type="term" value="F:NADP binding"/>
    <property type="evidence" value="ECO:0007669"/>
    <property type="project" value="InterPro"/>
</dbReference>
<reference evidence="5" key="1">
    <citation type="journal article" date="2020" name="Stud. Mycol.">
        <title>101 Dothideomycetes genomes: a test case for predicting lifestyles and emergence of pathogens.</title>
        <authorList>
            <person name="Haridas S."/>
            <person name="Albert R."/>
            <person name="Binder M."/>
            <person name="Bloem J."/>
            <person name="Labutti K."/>
            <person name="Salamov A."/>
            <person name="Andreopoulos B."/>
            <person name="Baker S."/>
            <person name="Barry K."/>
            <person name="Bills G."/>
            <person name="Bluhm B."/>
            <person name="Cannon C."/>
            <person name="Castanera R."/>
            <person name="Culley D."/>
            <person name="Daum C."/>
            <person name="Ezra D."/>
            <person name="Gonzalez J."/>
            <person name="Henrissat B."/>
            <person name="Kuo A."/>
            <person name="Liang C."/>
            <person name="Lipzen A."/>
            <person name="Lutzoni F."/>
            <person name="Magnuson J."/>
            <person name="Mondo S."/>
            <person name="Nolan M."/>
            <person name="Ohm R."/>
            <person name="Pangilinan J."/>
            <person name="Park H.-J."/>
            <person name="Ramirez L."/>
            <person name="Alfaro M."/>
            <person name="Sun H."/>
            <person name="Tritt A."/>
            <person name="Yoshinaga Y."/>
            <person name="Zwiers L.-H."/>
            <person name="Turgeon B."/>
            <person name="Goodwin S."/>
            <person name="Spatafora J."/>
            <person name="Crous P."/>
            <person name="Grigoriev I."/>
        </authorList>
    </citation>
    <scope>NUCLEOTIDE SEQUENCE</scope>
    <source>
        <strain evidence="5">CBS 627.86</strain>
    </source>
</reference>
<dbReference type="PANTHER" id="PTHR43580">
    <property type="entry name" value="OXIDOREDUCTASE GLYR1-RELATED"/>
    <property type="match status" value="1"/>
</dbReference>
<dbReference type="EMBL" id="ML977339">
    <property type="protein sequence ID" value="KAF2110192.1"/>
    <property type="molecule type" value="Genomic_DNA"/>
</dbReference>
<gene>
    <name evidence="5" type="ORF">BDV96DRAFT_615484</name>
</gene>
<feature type="domain" description="6-phosphogluconate dehydrogenase NADP-binding" evidence="4">
    <location>
        <begin position="8"/>
        <end position="157"/>
    </location>
</feature>
<evidence type="ECO:0000259" key="4">
    <source>
        <dbReference type="Pfam" id="PF03446"/>
    </source>
</evidence>
<dbReference type="Proteomes" id="UP000799770">
    <property type="component" value="Unassembled WGS sequence"/>
</dbReference>
<protein>
    <recommendedName>
        <fullName evidence="4">6-phosphogluconate dehydrogenase NADP-binding domain-containing protein</fullName>
    </recommendedName>
</protein>
<organism evidence="5 6">
    <name type="scientific">Lophiotrema nucula</name>
    <dbReference type="NCBI Taxonomy" id="690887"/>
    <lineage>
        <taxon>Eukaryota</taxon>
        <taxon>Fungi</taxon>
        <taxon>Dikarya</taxon>
        <taxon>Ascomycota</taxon>
        <taxon>Pezizomycotina</taxon>
        <taxon>Dothideomycetes</taxon>
        <taxon>Pleosporomycetidae</taxon>
        <taxon>Pleosporales</taxon>
        <taxon>Lophiotremataceae</taxon>
        <taxon>Lophiotrema</taxon>
    </lineage>
</organism>
<dbReference type="Pfam" id="PF03446">
    <property type="entry name" value="NAD_binding_2"/>
    <property type="match status" value="1"/>
</dbReference>
<dbReference type="SUPFAM" id="SSF51735">
    <property type="entry name" value="NAD(P)-binding Rossmann-fold domains"/>
    <property type="match status" value="1"/>
</dbReference>
<dbReference type="InterPro" id="IPR008927">
    <property type="entry name" value="6-PGluconate_DH-like_C_sf"/>
</dbReference>
<dbReference type="PANTHER" id="PTHR43580:SF8">
    <property type="entry name" value="6-PHOSPHOGLUCONATE DEHYDROGENASE NADP-BINDING DOMAIN-CONTAINING PROTEIN-RELATED"/>
    <property type="match status" value="1"/>
</dbReference>
<dbReference type="InterPro" id="IPR036291">
    <property type="entry name" value="NAD(P)-bd_dom_sf"/>
</dbReference>